<dbReference type="AlphaFoldDB" id="A0A1H8CS46"/>
<evidence type="ECO:0000256" key="1">
    <source>
        <dbReference type="SAM" id="Phobius"/>
    </source>
</evidence>
<sequence length="76" mass="8396">MTHSTRTILTAQLLISGMMAALMTGFFGLLTLGPSVEFLHHWGQTFLTAWPVAFLFSLAVGPLAFKLAYQIHRIFG</sequence>
<accession>A0A1H8CS46</accession>
<reference evidence="2 3" key="1">
    <citation type="submission" date="2016-10" db="EMBL/GenBank/DDBJ databases">
        <authorList>
            <person name="de Groot N.N."/>
        </authorList>
    </citation>
    <scope>NUCLEOTIDE SEQUENCE [LARGE SCALE GENOMIC DNA]</scope>
    <source>
        <strain evidence="2 3">DSM 3857</strain>
    </source>
</reference>
<keyword evidence="1" id="KW-1133">Transmembrane helix</keyword>
<name>A0A1H8CS46_9RHOB</name>
<gene>
    <name evidence="2" type="ORF">SAMN04488103_102610</name>
</gene>
<dbReference type="InterPro" id="IPR021529">
    <property type="entry name" value="DUF2798"/>
</dbReference>
<evidence type="ECO:0000313" key="3">
    <source>
        <dbReference type="Proteomes" id="UP000198761"/>
    </source>
</evidence>
<dbReference type="Proteomes" id="UP000198761">
    <property type="component" value="Unassembled WGS sequence"/>
</dbReference>
<evidence type="ECO:0000313" key="2">
    <source>
        <dbReference type="EMBL" id="SEM97865.1"/>
    </source>
</evidence>
<keyword evidence="1" id="KW-0812">Transmembrane</keyword>
<keyword evidence="3" id="KW-1185">Reference proteome</keyword>
<feature type="transmembrane region" description="Helical" evidence="1">
    <location>
        <begin position="49"/>
        <end position="69"/>
    </location>
</feature>
<evidence type="ECO:0008006" key="4">
    <source>
        <dbReference type="Google" id="ProtNLM"/>
    </source>
</evidence>
<dbReference type="RefSeq" id="WP_091298861.1">
    <property type="nucleotide sequence ID" value="NZ_FOCE01000002.1"/>
</dbReference>
<feature type="transmembrane region" description="Helical" evidence="1">
    <location>
        <begin position="7"/>
        <end position="29"/>
    </location>
</feature>
<proteinExistence type="predicted"/>
<organism evidence="2 3">
    <name type="scientific">Gemmobacter aquatilis</name>
    <dbReference type="NCBI Taxonomy" id="933059"/>
    <lineage>
        <taxon>Bacteria</taxon>
        <taxon>Pseudomonadati</taxon>
        <taxon>Pseudomonadota</taxon>
        <taxon>Alphaproteobacteria</taxon>
        <taxon>Rhodobacterales</taxon>
        <taxon>Paracoccaceae</taxon>
        <taxon>Gemmobacter</taxon>
    </lineage>
</organism>
<protein>
    <recommendedName>
        <fullName evidence="4">DUF2798 domain-containing protein</fullName>
    </recommendedName>
</protein>
<keyword evidence="1" id="KW-0472">Membrane</keyword>
<dbReference type="EMBL" id="FOCE01000002">
    <property type="protein sequence ID" value="SEM97865.1"/>
    <property type="molecule type" value="Genomic_DNA"/>
</dbReference>
<dbReference type="Pfam" id="PF11391">
    <property type="entry name" value="DUF2798"/>
    <property type="match status" value="1"/>
</dbReference>
<dbReference type="OrthoDB" id="7159403at2"/>